<dbReference type="EMBL" id="JAAGWK010000019">
    <property type="protein sequence ID" value="NEL54999.1"/>
    <property type="molecule type" value="Genomic_DNA"/>
</dbReference>
<dbReference type="PROSITE" id="PS50893">
    <property type="entry name" value="ABC_TRANSPORTER_2"/>
    <property type="match status" value="1"/>
</dbReference>
<dbReference type="GO" id="GO:0043190">
    <property type="term" value="C:ATP-binding cassette (ABC) transporter complex"/>
    <property type="evidence" value="ECO:0007669"/>
    <property type="project" value="InterPro"/>
</dbReference>
<dbReference type="AlphaFoldDB" id="A0A7K3WGH7"/>
<organism evidence="5 6">
    <name type="scientific">Goekera deserti</name>
    <dbReference type="NCBI Taxonomy" id="2497753"/>
    <lineage>
        <taxon>Bacteria</taxon>
        <taxon>Bacillati</taxon>
        <taxon>Actinomycetota</taxon>
        <taxon>Actinomycetes</taxon>
        <taxon>Geodermatophilales</taxon>
        <taxon>Geodermatophilaceae</taxon>
        <taxon>Goekera</taxon>
    </lineage>
</organism>
<dbReference type="GO" id="GO:0016887">
    <property type="term" value="F:ATP hydrolysis activity"/>
    <property type="evidence" value="ECO:0007669"/>
    <property type="project" value="InterPro"/>
</dbReference>
<evidence type="ECO:0000313" key="5">
    <source>
        <dbReference type="EMBL" id="NEL54999.1"/>
    </source>
</evidence>
<dbReference type="InterPro" id="IPR017871">
    <property type="entry name" value="ABC_transporter-like_CS"/>
</dbReference>
<feature type="domain" description="ABC transporter" evidence="4">
    <location>
        <begin position="2"/>
        <end position="234"/>
    </location>
</feature>
<evidence type="ECO:0000256" key="1">
    <source>
        <dbReference type="ARBA" id="ARBA00022448"/>
    </source>
</evidence>
<dbReference type="InterPro" id="IPR050093">
    <property type="entry name" value="ABC_SmlMolc_Importer"/>
</dbReference>
<evidence type="ECO:0000259" key="4">
    <source>
        <dbReference type="PROSITE" id="PS50893"/>
    </source>
</evidence>
<dbReference type="InterPro" id="IPR008995">
    <property type="entry name" value="Mo/tungstate-bd_C_term_dom"/>
</dbReference>
<dbReference type="PROSITE" id="PS00211">
    <property type="entry name" value="ABC_TRANSPORTER_1"/>
    <property type="match status" value="1"/>
</dbReference>
<evidence type="ECO:0000313" key="6">
    <source>
        <dbReference type="Proteomes" id="UP000470470"/>
    </source>
</evidence>
<evidence type="ECO:0000256" key="3">
    <source>
        <dbReference type="ARBA" id="ARBA00022840"/>
    </source>
</evidence>
<dbReference type="SMART" id="SM00382">
    <property type="entry name" value="AAA"/>
    <property type="match status" value="1"/>
</dbReference>
<dbReference type="Pfam" id="PF00005">
    <property type="entry name" value="ABC_tran"/>
    <property type="match status" value="1"/>
</dbReference>
<dbReference type="GO" id="GO:0005524">
    <property type="term" value="F:ATP binding"/>
    <property type="evidence" value="ECO:0007669"/>
    <property type="project" value="UniProtKB-KW"/>
</dbReference>
<dbReference type="GO" id="GO:0022857">
    <property type="term" value="F:transmembrane transporter activity"/>
    <property type="evidence" value="ECO:0007669"/>
    <property type="project" value="InterPro"/>
</dbReference>
<protein>
    <submittedName>
        <fullName evidence="5">ABC transporter ATP-binding protein</fullName>
    </submittedName>
</protein>
<reference evidence="5 6" key="1">
    <citation type="submission" date="2020-02" db="EMBL/GenBank/DDBJ databases">
        <title>The whole genome sequence of CPCC 205119.</title>
        <authorList>
            <person name="Jiang Z."/>
        </authorList>
    </citation>
    <scope>NUCLEOTIDE SEQUENCE [LARGE SCALE GENOMIC DNA]</scope>
    <source>
        <strain evidence="5 6">CPCC 205119</strain>
    </source>
</reference>
<dbReference type="PANTHER" id="PTHR42781">
    <property type="entry name" value="SPERMIDINE/PUTRESCINE IMPORT ATP-BINDING PROTEIN POTA"/>
    <property type="match status" value="1"/>
</dbReference>
<dbReference type="InterPro" id="IPR003439">
    <property type="entry name" value="ABC_transporter-like_ATP-bd"/>
</dbReference>
<dbReference type="SUPFAM" id="SSF50331">
    <property type="entry name" value="MOP-like"/>
    <property type="match status" value="1"/>
</dbReference>
<evidence type="ECO:0000256" key="2">
    <source>
        <dbReference type="ARBA" id="ARBA00022741"/>
    </source>
</evidence>
<dbReference type="InterPro" id="IPR027417">
    <property type="entry name" value="P-loop_NTPase"/>
</dbReference>
<proteinExistence type="predicted"/>
<dbReference type="Proteomes" id="UP000470470">
    <property type="component" value="Unassembled WGS sequence"/>
</dbReference>
<name>A0A7K3WGH7_9ACTN</name>
<keyword evidence="6" id="KW-1185">Reference proteome</keyword>
<dbReference type="RefSeq" id="WP_162392920.1">
    <property type="nucleotide sequence ID" value="NZ_JAABOZ010000003.1"/>
</dbReference>
<dbReference type="InterPro" id="IPR003593">
    <property type="entry name" value="AAA+_ATPase"/>
</dbReference>
<dbReference type="SUPFAM" id="SSF52540">
    <property type="entry name" value="P-loop containing nucleoside triphosphate hydrolases"/>
    <property type="match status" value="1"/>
</dbReference>
<dbReference type="PANTHER" id="PTHR42781:SF4">
    <property type="entry name" value="SPERMIDINE_PUTRESCINE IMPORT ATP-BINDING PROTEIN POTA"/>
    <property type="match status" value="1"/>
</dbReference>
<keyword evidence="2" id="KW-0547">Nucleotide-binding</keyword>
<dbReference type="Gene3D" id="3.40.50.300">
    <property type="entry name" value="P-loop containing nucleotide triphosphate hydrolases"/>
    <property type="match status" value="1"/>
</dbReference>
<dbReference type="Pfam" id="PF08402">
    <property type="entry name" value="TOBE_2"/>
    <property type="match status" value="1"/>
</dbReference>
<accession>A0A7K3WGH7</accession>
<dbReference type="InterPro" id="IPR013611">
    <property type="entry name" value="Transp-assoc_OB_typ2"/>
</dbReference>
<comment type="caution">
    <text evidence="5">The sequence shown here is derived from an EMBL/GenBank/DDBJ whole genome shotgun (WGS) entry which is preliminary data.</text>
</comment>
<keyword evidence="3 5" id="KW-0067">ATP-binding</keyword>
<sequence>MLDGVTRRYAVGGAAALDGLTVPVPGGACLVLLGPSGSGKSTALRLVAGLEPLDAGRVLLDGADLAGVPPERRRMAMLAQRPLLFGHLSVLDNVAFPHTVRGVPRRRAHADARARLDAVGLPGFERRRPGELSGGQQQRVALARALAAGPRVLLLDEPTTGLDTGARAEVHELLRRVRADLTLLLVTHDPVEAATLADRPGDRVAVLRDGLLQQHAPVGELYARPASLTVARLLGGRTEVPGTVRAGRHVSPLGALQLPVPVPAGPGVLVVRPELVELVPAGSGIAGTVAEVRVLGARALVTVAVAGAGGTARVHAEAPLGRQPAVGDPVGLRVPVDVRTVVPPSEDGERQQLP</sequence>
<keyword evidence="1" id="KW-0813">Transport</keyword>
<gene>
    <name evidence="5" type="ORF">G1H19_13425</name>
</gene>